<evidence type="ECO:0000259" key="2">
    <source>
        <dbReference type="SMART" id="SM00849"/>
    </source>
</evidence>
<dbReference type="SMART" id="SM00849">
    <property type="entry name" value="Lactamase_B"/>
    <property type="match status" value="1"/>
</dbReference>
<keyword evidence="1" id="KW-0540">Nuclease</keyword>
<proteinExistence type="predicted"/>
<keyword evidence="1" id="KW-0378">Hydrolase</keyword>
<reference evidence="3 4" key="1">
    <citation type="submission" date="2022-06" db="EMBL/GenBank/DDBJ databases">
        <title>Paraconexibacter antarcticus.</title>
        <authorList>
            <person name="Kim C.S."/>
        </authorList>
    </citation>
    <scope>NUCLEOTIDE SEQUENCE [LARGE SCALE GENOMIC DNA]</scope>
    <source>
        <strain evidence="3 4">02-257</strain>
    </source>
</reference>
<dbReference type="EMBL" id="CP098502">
    <property type="protein sequence ID" value="UTI63464.1"/>
    <property type="molecule type" value="Genomic_DNA"/>
</dbReference>
<dbReference type="PANTHER" id="PTHR46018">
    <property type="entry name" value="ZINC PHOSPHODIESTERASE ELAC PROTEIN 1"/>
    <property type="match status" value="1"/>
</dbReference>
<gene>
    <name evidence="3" type="ORF">NBH00_19200</name>
</gene>
<sequence length="280" mass="29765">MSRLVTGEDTQVRITVLGKSPAWQDAGGACSGYLIEEAGTCVLLDCGCGVFGKLRTHRDYISVDAVVISHLHADHIFDLVPFASALTYAPRQQPVPVDRWPGIAEPIRPALYAPHGAKESFALMCQGGGMFPNHVENAFDIHEYGPGDDVRIGPLSVTFAAVPHFLPTCAVDVRVAGNGSGPGPRFTFGADCAPNDEIVAFAAGTDLIMLEATLPRPERSGIRGHLTPREAGEHAARAGARRLVLTHISDELDALWALDEARDAFGGEVLLASEGAVYCV</sequence>
<keyword evidence="1" id="KW-0255">Endonuclease</keyword>
<dbReference type="SUPFAM" id="SSF56281">
    <property type="entry name" value="Metallo-hydrolase/oxidoreductase"/>
    <property type="match status" value="1"/>
</dbReference>
<keyword evidence="4" id="KW-1185">Reference proteome</keyword>
<dbReference type="CDD" id="cd07716">
    <property type="entry name" value="RNaseZ_short-form-like_MBL-fold"/>
    <property type="match status" value="1"/>
</dbReference>
<name>A0ABY5DRD2_9ACTN</name>
<protein>
    <submittedName>
        <fullName evidence="3">MBL fold metallo-hydrolase</fullName>
    </submittedName>
</protein>
<dbReference type="Proteomes" id="UP001056035">
    <property type="component" value="Chromosome"/>
</dbReference>
<dbReference type="PANTHER" id="PTHR46018:SF2">
    <property type="entry name" value="ZINC PHOSPHODIESTERASE ELAC PROTEIN 1"/>
    <property type="match status" value="1"/>
</dbReference>
<dbReference type="Pfam" id="PF12706">
    <property type="entry name" value="Lactamase_B_2"/>
    <property type="match status" value="1"/>
</dbReference>
<evidence type="ECO:0000313" key="4">
    <source>
        <dbReference type="Proteomes" id="UP001056035"/>
    </source>
</evidence>
<evidence type="ECO:0000256" key="1">
    <source>
        <dbReference type="ARBA" id="ARBA00022759"/>
    </source>
</evidence>
<dbReference type="RefSeq" id="WP_254570189.1">
    <property type="nucleotide sequence ID" value="NZ_CP098502.1"/>
</dbReference>
<evidence type="ECO:0000313" key="3">
    <source>
        <dbReference type="EMBL" id="UTI63464.1"/>
    </source>
</evidence>
<dbReference type="Gene3D" id="3.60.15.10">
    <property type="entry name" value="Ribonuclease Z/Hydroxyacylglutathione hydrolase-like"/>
    <property type="match status" value="1"/>
</dbReference>
<dbReference type="InterPro" id="IPR001279">
    <property type="entry name" value="Metallo-B-lactamas"/>
</dbReference>
<dbReference type="InterPro" id="IPR036866">
    <property type="entry name" value="RibonucZ/Hydroxyglut_hydro"/>
</dbReference>
<feature type="domain" description="Metallo-beta-lactamase" evidence="2">
    <location>
        <begin position="29"/>
        <end position="225"/>
    </location>
</feature>
<organism evidence="3 4">
    <name type="scientific">Paraconexibacter antarcticus</name>
    <dbReference type="NCBI Taxonomy" id="2949664"/>
    <lineage>
        <taxon>Bacteria</taxon>
        <taxon>Bacillati</taxon>
        <taxon>Actinomycetota</taxon>
        <taxon>Thermoleophilia</taxon>
        <taxon>Solirubrobacterales</taxon>
        <taxon>Paraconexibacteraceae</taxon>
        <taxon>Paraconexibacter</taxon>
    </lineage>
</organism>
<accession>A0ABY5DRD2</accession>